<evidence type="ECO:0000256" key="3">
    <source>
        <dbReference type="ARBA" id="ARBA00023002"/>
    </source>
</evidence>
<keyword evidence="2" id="KW-0846">Cobalamin</keyword>
<dbReference type="PANTHER" id="PTHR43371:SF1">
    <property type="entry name" value="RIBONUCLEOSIDE-DIPHOSPHATE REDUCTASE"/>
    <property type="match status" value="1"/>
</dbReference>
<dbReference type="EMBL" id="JBHSHD010000010">
    <property type="protein sequence ID" value="MFC4821777.1"/>
    <property type="molecule type" value="Genomic_DNA"/>
</dbReference>
<evidence type="ECO:0000259" key="5">
    <source>
        <dbReference type="Pfam" id="PF02867"/>
    </source>
</evidence>
<name>A0ABV9QXE2_9GAMM</name>
<feature type="domain" description="Ribonucleotide reductase large subunit C-terminal" evidence="5">
    <location>
        <begin position="92"/>
        <end position="266"/>
    </location>
</feature>
<comment type="caution">
    <text evidence="6">The sequence shown here is derived from an EMBL/GenBank/DDBJ whole genome shotgun (WGS) entry which is preliminary data.</text>
</comment>
<proteinExistence type="predicted"/>
<evidence type="ECO:0000313" key="7">
    <source>
        <dbReference type="Proteomes" id="UP001595886"/>
    </source>
</evidence>
<dbReference type="Gene3D" id="3.20.70.20">
    <property type="match status" value="1"/>
</dbReference>
<keyword evidence="3" id="KW-0560">Oxidoreductase</keyword>
<gene>
    <name evidence="6" type="ORF">ACFO6Q_15725</name>
</gene>
<keyword evidence="4" id="KW-0170">Cobalt</keyword>
<dbReference type="InterPro" id="IPR050862">
    <property type="entry name" value="RdRp_reductase_class-2"/>
</dbReference>
<dbReference type="Proteomes" id="UP001595886">
    <property type="component" value="Unassembled WGS sequence"/>
</dbReference>
<reference evidence="7" key="1">
    <citation type="journal article" date="2019" name="Int. J. Syst. Evol. Microbiol.">
        <title>The Global Catalogue of Microorganisms (GCM) 10K type strain sequencing project: providing services to taxonomists for standard genome sequencing and annotation.</title>
        <authorList>
            <consortium name="The Broad Institute Genomics Platform"/>
            <consortium name="The Broad Institute Genome Sequencing Center for Infectious Disease"/>
            <person name="Wu L."/>
            <person name="Ma J."/>
        </authorList>
    </citation>
    <scope>NUCLEOTIDE SEQUENCE [LARGE SCALE GENOMIC DNA]</scope>
    <source>
        <strain evidence="7">CCUG 30340</strain>
    </source>
</reference>
<keyword evidence="7" id="KW-1185">Reference proteome</keyword>
<organism evidence="6 7">
    <name type="scientific">Dokdonella ginsengisoli</name>
    <dbReference type="NCBI Taxonomy" id="363846"/>
    <lineage>
        <taxon>Bacteria</taxon>
        <taxon>Pseudomonadati</taxon>
        <taxon>Pseudomonadota</taxon>
        <taxon>Gammaproteobacteria</taxon>
        <taxon>Lysobacterales</taxon>
        <taxon>Rhodanobacteraceae</taxon>
        <taxon>Dokdonella</taxon>
    </lineage>
</organism>
<dbReference type="RefSeq" id="WP_380022047.1">
    <property type="nucleotide sequence ID" value="NZ_JBHSHD010000010.1"/>
</dbReference>
<sequence>MHGYSPFIDAAAVEAWDAWFRWREHDRLHDLSIEATWRRVADALCGERGMWASRERNELFTALASWQLLLDERILESAGTPGRRWPDDRLVAALNLPMFVRGAFSAHPQFDESAFEAVAGLAVRALDDALLLARNAHAPAPRLRIGMIGLADALLMLGLPYGAEAARRQAGVFARALAHGCLRGTVRLAAERGGQPDWTQQTLRRARLRGIAGPLLEETALHGVRHAGLTAITAQPRLALLANNVADALEPLPGANHVRHVASHGQDRAIRSSGYALTLLRRMQPLRAGAMHVDTAATVPLRARLAMHDAVRPWIDEPFAFPLAQAEPVQTH</sequence>
<evidence type="ECO:0000313" key="6">
    <source>
        <dbReference type="EMBL" id="MFC4821777.1"/>
    </source>
</evidence>
<evidence type="ECO:0000256" key="4">
    <source>
        <dbReference type="ARBA" id="ARBA00023285"/>
    </source>
</evidence>
<dbReference type="SUPFAM" id="SSF51998">
    <property type="entry name" value="PFL-like glycyl radical enzymes"/>
    <property type="match status" value="1"/>
</dbReference>
<dbReference type="PANTHER" id="PTHR43371">
    <property type="entry name" value="VITAMIN B12-DEPENDENT RIBONUCLEOTIDE REDUCTASE"/>
    <property type="match status" value="1"/>
</dbReference>
<comment type="cofactor">
    <cofactor evidence="1">
        <name>adenosylcob(III)alamin</name>
        <dbReference type="ChEBI" id="CHEBI:18408"/>
    </cofactor>
</comment>
<evidence type="ECO:0000256" key="2">
    <source>
        <dbReference type="ARBA" id="ARBA00022628"/>
    </source>
</evidence>
<evidence type="ECO:0000256" key="1">
    <source>
        <dbReference type="ARBA" id="ARBA00001922"/>
    </source>
</evidence>
<dbReference type="InterPro" id="IPR000788">
    <property type="entry name" value="RNR_lg_C"/>
</dbReference>
<dbReference type="Pfam" id="PF02867">
    <property type="entry name" value="Ribonuc_red_lgC"/>
    <property type="match status" value="1"/>
</dbReference>
<accession>A0ABV9QXE2</accession>
<protein>
    <recommendedName>
        <fullName evidence="5">Ribonucleotide reductase large subunit C-terminal domain-containing protein</fullName>
    </recommendedName>
</protein>